<dbReference type="GO" id="GO:0016787">
    <property type="term" value="F:hydrolase activity"/>
    <property type="evidence" value="ECO:0007669"/>
    <property type="project" value="UniProtKB-KW"/>
</dbReference>
<dbReference type="Gene3D" id="3.40.50.1820">
    <property type="entry name" value="alpha/beta hydrolase"/>
    <property type="match status" value="1"/>
</dbReference>
<accession>A0ABY9FNZ8</accession>
<evidence type="ECO:0000313" key="2">
    <source>
        <dbReference type="EMBL" id="WLH05038.1"/>
    </source>
</evidence>
<evidence type="ECO:0000313" key="3">
    <source>
        <dbReference type="Proteomes" id="UP001236748"/>
    </source>
</evidence>
<keyword evidence="3" id="KW-1185">Reference proteome</keyword>
<dbReference type="SUPFAM" id="SSF53474">
    <property type="entry name" value="alpha/beta-Hydrolases"/>
    <property type="match status" value="1"/>
</dbReference>
<name>A0ABY9FNZ8_9PSED</name>
<reference evidence="2 3" key="1">
    <citation type="submission" date="2023-02" db="EMBL/GenBank/DDBJ databases">
        <title>Evolution of Hrp T3SS in non-pathogenic Pseudomonas fluorescens.</title>
        <authorList>
            <person name="Liao K."/>
            <person name="Wei H."/>
            <person name="Gu Y."/>
        </authorList>
    </citation>
    <scope>NUCLEOTIDE SEQUENCE [LARGE SCALE GENOMIC DNA]</scope>
    <source>
        <strain evidence="2 3">FP2043</strain>
    </source>
</reference>
<dbReference type="EMBL" id="CP117450">
    <property type="protein sequence ID" value="WLH05038.1"/>
    <property type="molecule type" value="Genomic_DNA"/>
</dbReference>
<protein>
    <submittedName>
        <fullName evidence="2">Alpha/beta hydrolase</fullName>
    </submittedName>
</protein>
<dbReference type="Proteomes" id="UP001236748">
    <property type="component" value="Chromosome"/>
</dbReference>
<dbReference type="Pfam" id="PF12697">
    <property type="entry name" value="Abhydrolase_6"/>
    <property type="match status" value="1"/>
</dbReference>
<dbReference type="InterPro" id="IPR029058">
    <property type="entry name" value="AB_hydrolase_fold"/>
</dbReference>
<organism evidence="2 3">
    <name type="scientific">Pseudomonas lurida</name>
    <dbReference type="NCBI Taxonomy" id="244566"/>
    <lineage>
        <taxon>Bacteria</taxon>
        <taxon>Pseudomonadati</taxon>
        <taxon>Pseudomonadota</taxon>
        <taxon>Gammaproteobacteria</taxon>
        <taxon>Pseudomonadales</taxon>
        <taxon>Pseudomonadaceae</taxon>
        <taxon>Pseudomonas</taxon>
    </lineage>
</organism>
<dbReference type="InterPro" id="IPR000073">
    <property type="entry name" value="AB_hydrolase_1"/>
</dbReference>
<dbReference type="RefSeq" id="WP_047542170.1">
    <property type="nucleotide sequence ID" value="NZ_CP117450.1"/>
</dbReference>
<keyword evidence="2" id="KW-0378">Hydrolase</keyword>
<sequence>MSLPININVDITDKVSIPGALHLACSVYLPDPANLPDCPTVIFAVPGGGYTRHYYDLQLPGHEHYSEAQYHRQRGTVFISCDHLGVGESSVPDPTLITFEVLAAAYAATVTELVGRIKNGTIAPLFPAVENPTVIGIGQSMGGCVTILTQGQHAVFDAIVPMGYSAIHTVMPQRTAEDRQRAIEARFAPRDTRLETLSVEESSRSIADYVYPFHWEDVPRDILDADMAGGYPIRTNPPPWGSATIPPCATLMMGPGVVSAEAHAVRVPVLVVSGERDTVPNPHAEPTAFPTSEDVSVFVVPRMAHMHNFASTRQVLWQRTHDWSRMIANAQQG</sequence>
<feature type="domain" description="AB hydrolase-1" evidence="1">
    <location>
        <begin position="45"/>
        <end position="309"/>
    </location>
</feature>
<gene>
    <name evidence="2" type="ORF">PSH67_19605</name>
</gene>
<evidence type="ECO:0000259" key="1">
    <source>
        <dbReference type="Pfam" id="PF12697"/>
    </source>
</evidence>
<proteinExistence type="predicted"/>